<reference evidence="2" key="1">
    <citation type="submission" date="2007-07" db="EMBL/GenBank/DDBJ databases">
        <title>PCAP assembly of the Caenorhabditis remanei genome.</title>
        <authorList>
            <consortium name="The Caenorhabditis remanei Sequencing Consortium"/>
            <person name="Wilson R.K."/>
        </authorList>
    </citation>
    <scope>NUCLEOTIDE SEQUENCE [LARGE SCALE GENOMIC DNA]</scope>
    <source>
        <strain evidence="2">PB4641</strain>
    </source>
</reference>
<dbReference type="OMA" id="THINIPH"/>
<gene>
    <name evidence="2" type="ORF">CRE_13406</name>
</gene>
<dbReference type="InParanoid" id="E3M857"/>
<organism evidence="3">
    <name type="scientific">Caenorhabditis remanei</name>
    <name type="common">Caenorhabditis vulgaris</name>
    <dbReference type="NCBI Taxonomy" id="31234"/>
    <lineage>
        <taxon>Eukaryota</taxon>
        <taxon>Metazoa</taxon>
        <taxon>Ecdysozoa</taxon>
        <taxon>Nematoda</taxon>
        <taxon>Chromadorea</taxon>
        <taxon>Rhabditida</taxon>
        <taxon>Rhabditina</taxon>
        <taxon>Rhabditomorpha</taxon>
        <taxon>Rhabditoidea</taxon>
        <taxon>Rhabditidae</taxon>
        <taxon>Peloderinae</taxon>
        <taxon>Caenorhabditis</taxon>
    </lineage>
</organism>
<accession>E3M857</accession>
<name>E3M857_CAERE</name>
<keyword evidence="3" id="KW-1185">Reference proteome</keyword>
<proteinExistence type="predicted"/>
<evidence type="ECO:0000259" key="1">
    <source>
        <dbReference type="Pfam" id="PF07735"/>
    </source>
</evidence>
<dbReference type="Proteomes" id="UP000008281">
    <property type="component" value="Unassembled WGS sequence"/>
</dbReference>
<dbReference type="EMBL" id="DS268428">
    <property type="protein sequence ID" value="EFO94389.1"/>
    <property type="molecule type" value="Genomic_DNA"/>
</dbReference>
<dbReference type="HOGENOM" id="CLU_028840_1_0_1"/>
<dbReference type="Pfam" id="PF07735">
    <property type="entry name" value="FBA_2"/>
    <property type="match status" value="1"/>
</dbReference>
<protein>
    <recommendedName>
        <fullName evidence="1">Sdz-33 F-box domain-containing protein</fullName>
    </recommendedName>
</protein>
<sequence>MSSSKFEFSLISTKTKNIAASLGMTAQSVRIAISRIVGVTVYGRYFNMSLMFYNDSVDRNALIHLDSNQPISAYLPYERRTVRPSTPFSFNNWLDHKAVFCYNKPPNVDFSEGSRQFEMESLKNVIKNVNQLVVSGENTEFRSRELLEHFKNANELTLGWNLFGEACEVQKFFIQNCNNLIFRDDVSLDDMLLVNSKSVELYRSISEKQFIQFLKHWIRGSNPRLQYMNLFIDTTDLVDGKVYLNGINWIETSEESKKEIRQKHGIDD</sequence>
<dbReference type="PANTHER" id="PTHR22899">
    <property type="entry name" value="CYCLIN-RELATED F-BOX FAMILY"/>
    <property type="match status" value="1"/>
</dbReference>
<feature type="domain" description="Sdz-33 F-box" evidence="1">
    <location>
        <begin position="169"/>
        <end position="229"/>
    </location>
</feature>
<evidence type="ECO:0000313" key="3">
    <source>
        <dbReference type="Proteomes" id="UP000008281"/>
    </source>
</evidence>
<dbReference type="InterPro" id="IPR012885">
    <property type="entry name" value="F-box_Sdz-33"/>
</dbReference>
<evidence type="ECO:0000313" key="2">
    <source>
        <dbReference type="EMBL" id="EFO94389.1"/>
    </source>
</evidence>
<dbReference type="PANTHER" id="PTHR22899:SF0">
    <property type="entry name" value="F-BOX ASSOCIATED DOMAIN-CONTAINING PROTEIN-RELATED"/>
    <property type="match status" value="1"/>
</dbReference>
<dbReference type="InterPro" id="IPR053222">
    <property type="entry name" value="Zygotic_Embryogenesis-Asso"/>
</dbReference>
<dbReference type="AlphaFoldDB" id="E3M857"/>